<feature type="region of interest" description="Disordered" evidence="1">
    <location>
        <begin position="282"/>
        <end position="311"/>
    </location>
</feature>
<organism evidence="2 3">
    <name type="scientific">Ophiocordyceps australis</name>
    <dbReference type="NCBI Taxonomy" id="1399860"/>
    <lineage>
        <taxon>Eukaryota</taxon>
        <taxon>Fungi</taxon>
        <taxon>Dikarya</taxon>
        <taxon>Ascomycota</taxon>
        <taxon>Pezizomycotina</taxon>
        <taxon>Sordariomycetes</taxon>
        <taxon>Hypocreomycetidae</taxon>
        <taxon>Hypocreales</taxon>
        <taxon>Ophiocordycipitaceae</taxon>
        <taxon>Ophiocordyceps</taxon>
    </lineage>
</organism>
<feature type="compositionally biased region" description="Basic and acidic residues" evidence="1">
    <location>
        <begin position="966"/>
        <end position="977"/>
    </location>
</feature>
<dbReference type="AlphaFoldDB" id="A0A2C5XXN5"/>
<evidence type="ECO:0000313" key="3">
    <source>
        <dbReference type="Proteomes" id="UP000226192"/>
    </source>
</evidence>
<feature type="compositionally biased region" description="Basic residues" evidence="1">
    <location>
        <begin position="985"/>
        <end position="994"/>
    </location>
</feature>
<name>A0A2C5XXN5_9HYPO</name>
<keyword evidence="3" id="KW-1185">Reference proteome</keyword>
<feature type="compositionally biased region" description="Basic and acidic residues" evidence="1">
    <location>
        <begin position="8"/>
        <end position="19"/>
    </location>
</feature>
<feature type="region of interest" description="Disordered" evidence="1">
    <location>
        <begin position="816"/>
        <end position="1035"/>
    </location>
</feature>
<dbReference type="OrthoDB" id="2922289at2759"/>
<protein>
    <submittedName>
        <fullName evidence="2">Uncharacterized protein</fullName>
    </submittedName>
</protein>
<feature type="compositionally biased region" description="Basic residues" evidence="1">
    <location>
        <begin position="716"/>
        <end position="729"/>
    </location>
</feature>
<feature type="compositionally biased region" description="Basic and acidic residues" evidence="1">
    <location>
        <begin position="704"/>
        <end position="715"/>
    </location>
</feature>
<feature type="region of interest" description="Disordered" evidence="1">
    <location>
        <begin position="589"/>
        <end position="766"/>
    </location>
</feature>
<evidence type="ECO:0000256" key="1">
    <source>
        <dbReference type="SAM" id="MobiDB-lite"/>
    </source>
</evidence>
<reference evidence="2 3" key="1">
    <citation type="submission" date="2017-06" db="EMBL/GenBank/DDBJ databases">
        <title>Ant-infecting Ophiocordyceps genomes reveal a high diversity of potential behavioral manipulation genes and a possible major role for enterotoxins.</title>
        <authorList>
            <person name="De Bekker C."/>
            <person name="Evans H.C."/>
            <person name="Brachmann A."/>
            <person name="Hughes D.P."/>
        </authorList>
    </citation>
    <scope>NUCLEOTIDE SEQUENCE [LARGE SCALE GENOMIC DNA]</scope>
    <source>
        <strain evidence="2 3">Map64</strain>
    </source>
</reference>
<sequence length="1249" mass="133890">MASTPSAKPDDLVTTKDDASLATPVPIPTAESTNLEAAQQGLVVQVEPIQAESEQKPQVVVTIGPDNPNDAPQVEQISLPITPTSPRQESLTFEPAEAHQPVAVTSRSKEPLSTPEAPSEDDTTVATSHVNREQFEPHLFYIPLSSDSAPRNISSSLPRGSSASSLYSISPRALSIDVFISNHASNGAFPSEDDAEIGPSHSVAHAWAPSNDAAARQSSTSCPQYNLEEASKKLLALINPSHESLSPKADHRGTLRSSSQEALHAGTHPQELVAAGPDFQEQVASDAGPQEPVASAAGPQEPIMPKPMTERRTPMFPSEIAEYDKRQYHHEQRLKILNQQINAHLTPLDAPNDSTSSLEEPELAGIAHNRPVSGGSLGEQSGLPFQAAQPAASPATTCTQEAASNQPGPLASQYSKQTIPCTPLKRDPESKDGEPKSSIHPKGPHLVVTPESKTTCPVWPAKRSPESRKMAPKTFTIPRRKSQSQDSSVTLSRDHQMVLDKSRVLEAPISETPDPAVSASKELASKSPATKMPASKAPVRKSPSLEETAPKVSPPAVLAPKILTHKPPIPEAQVPQVSAPKVSLPESTAYKAPCRKGPGFTASAPSVTASKVPAPDVSAPKTPVPQVSAPKAPTPDVIREGQSSPPLLDRQQSKSSGAGPVPEAPAEISLPPSSVADEKSNNEAVDQTANISSSSVPQATAVDSKAKPSRKDFVTKKQKWHKNKSKAAKTRSNAKADSSLVESPATSQQVSDSRAATSEGGIVPVDSSLEVVPESCRIQDDGTVGQEAIFAARQGKSVEAPSELVGDQEAETCVTTEENVMEGSEAPGEKASGDTTARGKVRPSDHHIYRSWSSTKSRVVAPSRSKASRVSFDVLDVQDTEEVETASSLQASHAEPMLAANESDDGISCHEACAKGTVSEARDECDASTLEASREGARLEEKEEKNVLAASDAAKSPAGLEAANTRSEDAEGQHDSGPRSAGKTRSSKRKKSGKKKAEQGGSKDQTEPISEEPGPKTESEAGGASKTGAETASKPLLLSDTRGAYKWFSTESANYFRTRDFSLSINVCEWTYARDKFCLIDLDWSSMETADIIDQSLVHGGRVMRCFDELQDMLASHGAVIWRRWSQKRRHERERILCEAMPGLPEPHRPDLCAMWAQHFGNNLFTMDRRLRYLFMLPYMSREDLLQGKNLLDLLWARGAYHPALHAAPDAEGMSLGLTQNVISLPKNAKHTMFLQATQARRHYGQQVA</sequence>
<feature type="compositionally biased region" description="Polar residues" evidence="1">
    <location>
        <begin position="730"/>
        <end position="756"/>
    </location>
</feature>
<feature type="compositionally biased region" description="Low complexity" evidence="1">
    <location>
        <begin position="384"/>
        <end position="400"/>
    </location>
</feature>
<feature type="region of interest" description="Disordered" evidence="1">
    <location>
        <begin position="368"/>
        <end position="553"/>
    </location>
</feature>
<feature type="compositionally biased region" description="Basic and acidic residues" evidence="1">
    <location>
        <begin position="424"/>
        <end position="437"/>
    </location>
</feature>
<feature type="region of interest" description="Disordered" evidence="1">
    <location>
        <begin position="1"/>
        <end position="23"/>
    </location>
</feature>
<feature type="compositionally biased region" description="Polar residues" evidence="1">
    <location>
        <begin position="401"/>
        <end position="420"/>
    </location>
</feature>
<dbReference type="Proteomes" id="UP000226192">
    <property type="component" value="Unassembled WGS sequence"/>
</dbReference>
<evidence type="ECO:0000313" key="2">
    <source>
        <dbReference type="EMBL" id="PHH59722.1"/>
    </source>
</evidence>
<proteinExistence type="predicted"/>
<accession>A0A2C5XXN5</accession>
<dbReference type="EMBL" id="NJET01000186">
    <property type="protein sequence ID" value="PHH59722.1"/>
    <property type="molecule type" value="Genomic_DNA"/>
</dbReference>
<feature type="compositionally biased region" description="Basic and acidic residues" evidence="1">
    <location>
        <begin position="932"/>
        <end position="946"/>
    </location>
</feature>
<comment type="caution">
    <text evidence="2">The sequence shown here is derived from an EMBL/GenBank/DDBJ whole genome shotgun (WGS) entry which is preliminary data.</text>
</comment>
<feature type="compositionally biased region" description="Polar residues" evidence="1">
    <location>
        <begin position="82"/>
        <end position="91"/>
    </location>
</feature>
<feature type="compositionally biased region" description="Polar residues" evidence="1">
    <location>
        <begin position="682"/>
        <end position="698"/>
    </location>
</feature>
<gene>
    <name evidence="2" type="ORF">CDD81_2640</name>
</gene>
<feature type="region of interest" description="Disordered" evidence="1">
    <location>
        <begin position="243"/>
        <end position="264"/>
    </location>
</feature>
<feature type="compositionally biased region" description="Basic and acidic residues" evidence="1">
    <location>
        <begin position="492"/>
        <end position="504"/>
    </location>
</feature>
<dbReference type="STRING" id="1399860.A0A2C5XXN5"/>
<feature type="region of interest" description="Disordered" evidence="1">
    <location>
        <begin position="82"/>
        <end position="127"/>
    </location>
</feature>